<feature type="compositionally biased region" description="Basic and acidic residues" evidence="3">
    <location>
        <begin position="100"/>
        <end position="124"/>
    </location>
</feature>
<dbReference type="RefSeq" id="WP_099533797.1">
    <property type="nucleotide sequence ID" value="NZ_JAZAQF010000029.1"/>
</dbReference>
<keyword evidence="2" id="KW-0694">RNA-binding</keyword>
<proteinExistence type="predicted"/>
<comment type="caution">
    <text evidence="4">The sequence shown here is derived from an EMBL/GenBank/DDBJ whole genome shotgun (WGS) entry which is preliminary data.</text>
</comment>
<dbReference type="PANTHER" id="PTHR34654">
    <property type="entry name" value="UPF0109 PROTEIN SCO5592"/>
    <property type="match status" value="1"/>
</dbReference>
<sequence>MTTSTNPSPSIDYEGLVQYLIEPLLEVPDALRIDCEHTGNNVWLRVAFDPADRGRVFGRSGKTIQSIRTVLDLAAHHEGRAAFLDVYGGYSLGEGPSEDGNGRGRGDRGGDRRRSRPDRPNRGR</sequence>
<keyword evidence="5" id="KW-1185">Reference proteome</keyword>
<reference evidence="5" key="1">
    <citation type="journal article" date="2024" name="Algal Res.">
        <title>Biochemical, toxicological and genomic investigation of a high-biomass producing Limnothrix strain isolated from Italian shallow drinking water reservoir.</title>
        <authorList>
            <person name="Simonazzi M."/>
            <person name="Shishido T.K."/>
            <person name="Delbaje E."/>
            <person name="Wahlsten M."/>
            <person name="Fewer D.P."/>
            <person name="Sivonen K."/>
            <person name="Pezzolesi L."/>
            <person name="Pistocchi R."/>
        </authorList>
    </citation>
    <scope>NUCLEOTIDE SEQUENCE [LARGE SCALE GENOMIC DNA]</scope>
    <source>
        <strain evidence="5">LRLZ20PSL1</strain>
    </source>
</reference>
<evidence type="ECO:0000256" key="2">
    <source>
        <dbReference type="ARBA" id="ARBA00022884"/>
    </source>
</evidence>
<dbReference type="CDD" id="cd22533">
    <property type="entry name" value="KH-II_YlqC-like"/>
    <property type="match status" value="1"/>
</dbReference>
<organism evidence="4 5">
    <name type="scientific">Limnothrix redekei LRLZ20PSL1</name>
    <dbReference type="NCBI Taxonomy" id="3112953"/>
    <lineage>
        <taxon>Bacteria</taxon>
        <taxon>Bacillati</taxon>
        <taxon>Cyanobacteriota</taxon>
        <taxon>Cyanophyceae</taxon>
        <taxon>Pseudanabaenales</taxon>
        <taxon>Pseudanabaenaceae</taxon>
        <taxon>Limnothrix</taxon>
    </lineage>
</organism>
<keyword evidence="1" id="KW-0963">Cytoplasm</keyword>
<name>A0ABW7C7J0_9CYAN</name>
<evidence type="ECO:0000256" key="3">
    <source>
        <dbReference type="SAM" id="MobiDB-lite"/>
    </source>
</evidence>
<protein>
    <submittedName>
        <fullName evidence="4">KH domain-containing protein</fullName>
    </submittedName>
</protein>
<dbReference type="InterPro" id="IPR020627">
    <property type="entry name" value="KhpA"/>
</dbReference>
<dbReference type="Pfam" id="PF13083">
    <property type="entry name" value="KH_KhpA-B"/>
    <property type="match status" value="1"/>
</dbReference>
<accession>A0ABW7C7J0</accession>
<dbReference type="Proteomes" id="UP001604335">
    <property type="component" value="Unassembled WGS sequence"/>
</dbReference>
<gene>
    <name evidence="4" type="ORF">VPK24_05840</name>
</gene>
<evidence type="ECO:0000313" key="4">
    <source>
        <dbReference type="EMBL" id="MFG3817151.1"/>
    </source>
</evidence>
<dbReference type="PANTHER" id="PTHR34654:SF1">
    <property type="entry name" value="RNA-BINDING PROTEIN KHPA"/>
    <property type="match status" value="1"/>
</dbReference>
<dbReference type="EMBL" id="JAZAQF010000029">
    <property type="protein sequence ID" value="MFG3817151.1"/>
    <property type="molecule type" value="Genomic_DNA"/>
</dbReference>
<feature type="region of interest" description="Disordered" evidence="3">
    <location>
        <begin position="93"/>
        <end position="124"/>
    </location>
</feature>
<evidence type="ECO:0000313" key="5">
    <source>
        <dbReference type="Proteomes" id="UP001604335"/>
    </source>
</evidence>
<evidence type="ECO:0000256" key="1">
    <source>
        <dbReference type="ARBA" id="ARBA00022490"/>
    </source>
</evidence>